<keyword evidence="3" id="KW-0378">Hydrolase</keyword>
<dbReference type="GO" id="GO:0016787">
    <property type="term" value="F:hydrolase activity"/>
    <property type="evidence" value="ECO:0007669"/>
    <property type="project" value="UniProtKB-KW"/>
</dbReference>
<evidence type="ECO:0000313" key="3">
    <source>
        <dbReference type="EMBL" id="KAF2022279.1"/>
    </source>
</evidence>
<evidence type="ECO:0000259" key="2">
    <source>
        <dbReference type="Pfam" id="PF00561"/>
    </source>
</evidence>
<dbReference type="Proteomes" id="UP000799778">
    <property type="component" value="Unassembled WGS sequence"/>
</dbReference>
<keyword evidence="1" id="KW-0812">Transmembrane</keyword>
<dbReference type="AlphaFoldDB" id="A0A6A5YAA1"/>
<name>A0A6A5YAA1_9PLEO</name>
<sequence length="396" mass="44288">MDIAKSQYNLIMVGLSVGRIVPLALLVLVRAHRCAYQAPTIYKAILPQIVSSRVLRRSSQLQSKSPMFSSLRQSLRLTGFAQKASPLSRQASTWQTLGANESQTITLPDDRTLGFATYGPEDGDPVFYFHGLPGSRIDARRLEGLDESKTLRFIGIDRPGIGLSTPKEGRTLMDWPSDVTSLAEHLGIDQFKVIGESGGGPYALSCARALSKDRLKATGVLYGGAPLEAGRTGMNWSQAIGWYIAPRSRWLLRTLSQPYFGKAAQDPDPKAMEDLIRRVFFRGLREDELELLEKPQSMKDSVEALKEAFRQGTDGYAHDTQILGHSWDFKLEDIDAKNVFLWYGEDDDLAPVHMARYLHERLKGSVLKTWKGETHYTLADEERQGKTIIRMLAEAE</sequence>
<protein>
    <submittedName>
        <fullName evidence="3">Alpha/beta-hydrolase</fullName>
    </submittedName>
</protein>
<feature type="transmembrane region" description="Helical" evidence="1">
    <location>
        <begin position="7"/>
        <end position="29"/>
    </location>
</feature>
<dbReference type="Pfam" id="PF00561">
    <property type="entry name" value="Abhydrolase_1"/>
    <property type="match status" value="1"/>
</dbReference>
<evidence type="ECO:0000256" key="1">
    <source>
        <dbReference type="SAM" id="Phobius"/>
    </source>
</evidence>
<dbReference type="InterPro" id="IPR000073">
    <property type="entry name" value="AB_hydrolase_1"/>
</dbReference>
<proteinExistence type="predicted"/>
<organism evidence="3 4">
    <name type="scientific">Aaosphaeria arxii CBS 175.79</name>
    <dbReference type="NCBI Taxonomy" id="1450172"/>
    <lineage>
        <taxon>Eukaryota</taxon>
        <taxon>Fungi</taxon>
        <taxon>Dikarya</taxon>
        <taxon>Ascomycota</taxon>
        <taxon>Pezizomycotina</taxon>
        <taxon>Dothideomycetes</taxon>
        <taxon>Pleosporomycetidae</taxon>
        <taxon>Pleosporales</taxon>
        <taxon>Pleosporales incertae sedis</taxon>
        <taxon>Aaosphaeria</taxon>
    </lineage>
</organism>
<keyword evidence="4" id="KW-1185">Reference proteome</keyword>
<dbReference type="OrthoDB" id="294702at2759"/>
<dbReference type="EMBL" id="ML978066">
    <property type="protein sequence ID" value="KAF2022279.1"/>
    <property type="molecule type" value="Genomic_DNA"/>
</dbReference>
<feature type="domain" description="AB hydrolase-1" evidence="2">
    <location>
        <begin position="125"/>
        <end position="364"/>
    </location>
</feature>
<reference evidence="3" key="1">
    <citation type="journal article" date="2020" name="Stud. Mycol.">
        <title>101 Dothideomycetes genomes: a test case for predicting lifestyles and emergence of pathogens.</title>
        <authorList>
            <person name="Haridas S."/>
            <person name="Albert R."/>
            <person name="Binder M."/>
            <person name="Bloem J."/>
            <person name="Labutti K."/>
            <person name="Salamov A."/>
            <person name="Andreopoulos B."/>
            <person name="Baker S."/>
            <person name="Barry K."/>
            <person name="Bills G."/>
            <person name="Bluhm B."/>
            <person name="Cannon C."/>
            <person name="Castanera R."/>
            <person name="Culley D."/>
            <person name="Daum C."/>
            <person name="Ezra D."/>
            <person name="Gonzalez J."/>
            <person name="Henrissat B."/>
            <person name="Kuo A."/>
            <person name="Liang C."/>
            <person name="Lipzen A."/>
            <person name="Lutzoni F."/>
            <person name="Magnuson J."/>
            <person name="Mondo S."/>
            <person name="Nolan M."/>
            <person name="Ohm R."/>
            <person name="Pangilinan J."/>
            <person name="Park H.-J."/>
            <person name="Ramirez L."/>
            <person name="Alfaro M."/>
            <person name="Sun H."/>
            <person name="Tritt A."/>
            <person name="Yoshinaga Y."/>
            <person name="Zwiers L.-H."/>
            <person name="Turgeon B."/>
            <person name="Goodwin S."/>
            <person name="Spatafora J."/>
            <person name="Crous P."/>
            <person name="Grigoriev I."/>
        </authorList>
    </citation>
    <scope>NUCLEOTIDE SEQUENCE</scope>
    <source>
        <strain evidence="3">CBS 175.79</strain>
    </source>
</reference>
<dbReference type="PANTHER" id="PTHR43433">
    <property type="entry name" value="HYDROLASE, ALPHA/BETA FOLD FAMILY PROTEIN"/>
    <property type="match status" value="1"/>
</dbReference>
<dbReference type="RefSeq" id="XP_033390618.1">
    <property type="nucleotide sequence ID" value="XM_033526850.1"/>
</dbReference>
<dbReference type="GeneID" id="54284247"/>
<keyword evidence="1" id="KW-0472">Membrane</keyword>
<dbReference type="PANTHER" id="PTHR43433:SF10">
    <property type="entry name" value="AB HYDROLASE-1 DOMAIN-CONTAINING PROTEIN"/>
    <property type="match status" value="1"/>
</dbReference>
<dbReference type="InterPro" id="IPR029058">
    <property type="entry name" value="AB_hydrolase_fold"/>
</dbReference>
<dbReference type="SUPFAM" id="SSF53474">
    <property type="entry name" value="alpha/beta-Hydrolases"/>
    <property type="match status" value="1"/>
</dbReference>
<dbReference type="InterPro" id="IPR050471">
    <property type="entry name" value="AB_hydrolase"/>
</dbReference>
<dbReference type="Gene3D" id="3.40.50.1820">
    <property type="entry name" value="alpha/beta hydrolase"/>
    <property type="match status" value="1"/>
</dbReference>
<gene>
    <name evidence="3" type="ORF">BU24DRAFT_417924</name>
</gene>
<keyword evidence="1" id="KW-1133">Transmembrane helix</keyword>
<evidence type="ECO:0000313" key="4">
    <source>
        <dbReference type="Proteomes" id="UP000799778"/>
    </source>
</evidence>
<accession>A0A6A5YAA1</accession>